<dbReference type="Pfam" id="PF13947">
    <property type="entry name" value="GUB_WAK_bind"/>
    <property type="match status" value="1"/>
</dbReference>
<dbReference type="GO" id="GO:0005524">
    <property type="term" value="F:ATP binding"/>
    <property type="evidence" value="ECO:0007669"/>
    <property type="project" value="UniProtKB-KW"/>
</dbReference>
<evidence type="ECO:0000256" key="16">
    <source>
        <dbReference type="SAM" id="Phobius"/>
    </source>
</evidence>
<feature type="compositionally biased region" description="Basic and acidic residues" evidence="15">
    <location>
        <begin position="1092"/>
        <end position="1103"/>
    </location>
</feature>
<dbReference type="InterPro" id="IPR006171">
    <property type="entry name" value="TOPRIM_dom"/>
</dbReference>
<name>A0A438C1P8_VITVI</name>
<evidence type="ECO:0000256" key="10">
    <source>
        <dbReference type="ARBA" id="ARBA00023136"/>
    </source>
</evidence>
<dbReference type="FunFam" id="3.30.200.20:FF:000043">
    <property type="entry name" value="Wall-associated receptor kinase 2"/>
    <property type="match status" value="1"/>
</dbReference>
<evidence type="ECO:0000256" key="7">
    <source>
        <dbReference type="ARBA" id="ARBA00022777"/>
    </source>
</evidence>
<evidence type="ECO:0000256" key="14">
    <source>
        <dbReference type="ARBA" id="ARBA00047951"/>
    </source>
</evidence>
<feature type="domain" description="Protein kinase" evidence="17">
    <location>
        <begin position="781"/>
        <end position="1059"/>
    </location>
</feature>
<evidence type="ECO:0000256" key="11">
    <source>
        <dbReference type="ARBA" id="ARBA00023157"/>
    </source>
</evidence>
<dbReference type="InterPro" id="IPR011009">
    <property type="entry name" value="Kinase-like_dom_sf"/>
</dbReference>
<evidence type="ECO:0000256" key="2">
    <source>
        <dbReference type="ARBA" id="ARBA00022527"/>
    </source>
</evidence>
<evidence type="ECO:0000256" key="3">
    <source>
        <dbReference type="ARBA" id="ARBA00022679"/>
    </source>
</evidence>
<dbReference type="Proteomes" id="UP000288805">
    <property type="component" value="Unassembled WGS sequence"/>
</dbReference>
<keyword evidence="8" id="KW-0067">ATP-binding</keyword>
<feature type="domain" description="Toprim" evidence="18">
    <location>
        <begin position="153"/>
        <end position="312"/>
    </location>
</feature>
<gene>
    <name evidence="19" type="primary">WAKL8_4</name>
    <name evidence="19" type="ORF">CK203_075946</name>
</gene>
<proteinExistence type="predicted"/>
<dbReference type="PROSITE" id="PS00108">
    <property type="entry name" value="PROTEIN_KINASE_ST"/>
    <property type="match status" value="1"/>
</dbReference>
<keyword evidence="2" id="KW-0723">Serine/threonine-protein kinase</keyword>
<dbReference type="Pfam" id="PF00069">
    <property type="entry name" value="Pkinase"/>
    <property type="match status" value="1"/>
</dbReference>
<evidence type="ECO:0000256" key="12">
    <source>
        <dbReference type="ARBA" id="ARBA00023180"/>
    </source>
</evidence>
<dbReference type="Gene3D" id="3.30.200.20">
    <property type="entry name" value="Phosphorylase Kinase, domain 1"/>
    <property type="match status" value="1"/>
</dbReference>
<keyword evidence="12" id="KW-0325">Glycoprotein</keyword>
<keyword evidence="3" id="KW-0808">Transferase</keyword>
<dbReference type="FunFam" id="1.10.510.10:FF:000084">
    <property type="entry name" value="Wall-associated receptor kinase 2"/>
    <property type="match status" value="1"/>
</dbReference>
<keyword evidence="4 16" id="KW-0812">Transmembrane</keyword>
<dbReference type="InterPro" id="IPR034144">
    <property type="entry name" value="TOPRIM_TopoIII"/>
</dbReference>
<evidence type="ECO:0000256" key="5">
    <source>
        <dbReference type="ARBA" id="ARBA00022729"/>
    </source>
</evidence>
<feature type="region of interest" description="Disordered" evidence="15">
    <location>
        <begin position="1079"/>
        <end position="1103"/>
    </location>
</feature>
<evidence type="ECO:0000256" key="9">
    <source>
        <dbReference type="ARBA" id="ARBA00022989"/>
    </source>
</evidence>
<dbReference type="GO" id="GO:0016020">
    <property type="term" value="C:membrane"/>
    <property type="evidence" value="ECO:0007669"/>
    <property type="project" value="UniProtKB-SubCell"/>
</dbReference>
<dbReference type="SUPFAM" id="SSF56712">
    <property type="entry name" value="Prokaryotic type I DNA topoisomerase"/>
    <property type="match status" value="1"/>
</dbReference>
<evidence type="ECO:0000313" key="20">
    <source>
        <dbReference type="Proteomes" id="UP000288805"/>
    </source>
</evidence>
<dbReference type="CDD" id="cd03362">
    <property type="entry name" value="TOPRIM_TopoIA_TopoIII"/>
    <property type="match status" value="1"/>
</dbReference>
<dbReference type="InterPro" id="IPR025287">
    <property type="entry name" value="WAK_GUB"/>
</dbReference>
<dbReference type="PROSITE" id="PS50011">
    <property type="entry name" value="PROTEIN_KINASE_DOM"/>
    <property type="match status" value="1"/>
</dbReference>
<dbReference type="Gene3D" id="3.40.50.140">
    <property type="match status" value="1"/>
</dbReference>
<dbReference type="InterPro" id="IPR008271">
    <property type="entry name" value="Ser/Thr_kinase_AS"/>
</dbReference>
<keyword evidence="11" id="KW-1015">Disulfide bond</keyword>
<dbReference type="InterPro" id="IPR045274">
    <property type="entry name" value="WAK-like"/>
</dbReference>
<keyword evidence="6" id="KW-0547">Nucleotide-binding</keyword>
<dbReference type="PANTHER" id="PTHR27005:SF515">
    <property type="entry name" value="WALL-ASSOCIATED RECEPTOR KINASE-LIKE 10-RELATED"/>
    <property type="match status" value="1"/>
</dbReference>
<dbReference type="InterPro" id="IPR023405">
    <property type="entry name" value="Topo_IA_core_domain"/>
</dbReference>
<sequence length="1103" mass="122238">MTNITLEVKEGGLKDENIIAYMYDYTSFNEVDPRPGIFINNPHDEDAYEGSRQRSEYPRLRNLSNAAENGKFDGKLIIPSNSDVKDDVSDEKDSELKVTTSSVEIGSGETAQEHAPAMKLTVKTLKGSTATAKASSSTTENTHGFMAPPKPHKILMVAEKPSSALSIAAALSDGHMSTRRSSIEVHEFNGTFRGSNAQYKATSVIGMFFSVDFPAKYQDWTIIDPLDFFQAPIHKAESNPKAHIYRRLSQEARVCGHLVLWLDCDREGDNICFEVVECTGFHRPRSGTDAGTVSPDCKYLRNKVQTGRKLVPTALGISLIRGYQCIDLDFCLTSIRSFIEQQITLVAKDALDSHRGVLACYPALEKPFRYALRPSLVSVETSLGLRGVLPPRASLADRVGTHVKNAGPQLCLTQASAAAPSSAKPGCEDRCGNYSIPYPFGVGKDCYYNEWFAISCNSSSSFPTPLLSHPRINLEVQQISVEYQTVSVQTPMPAYCQNQEETNRTWDSIDLKETPFFFSAERNSLRVIGCGNAVLVTRSGVTLVGCSSFCQNTSNNFVGNGGCFGINCCQATIPSNLNFFRLNTTATSYLSSESPCTFAALGNGFSTDQASPQQSWASIELTWMIEEAVEGSQCQKNTLNGAEVGNYTYYNCSCLPYEEGNPYRPHACQVPEVCKNCAECRKEADGSFSCVVRGSTSTSSTSPKPLILGLSFGIGGSVFLIIGSCWLYKFIKKQRVIKRKEHFFKRNGGLLLQQEMSSDRIAVEKTKIFSSEELAIATENFNKNRILGQGGQGTVYKGMLIDGKIVAIKKSKIVDEDQLEQFINEIMILSQINHRNIMKLLGCCLETEVPLLVFEFISNGTLFQLIHDKNNEFPFSWEMRLQIAAEVADAITYLHSASSVPIYHRDIKSSNILLDDKYKAKVSDFGISRSVSLGQTHLTTLVQGTFGYLDPEYFVTNHFTEKSDVYSFGVVLVELLTGQKPIPSTRSEEERSLVAYFTSSLEQGRLFDIIDNRVMKEGGKDEILAVANLASRCLHFKGKERPTMKEVTKELEHFRTSFLPFSHVPQNIHKGESMVTEMTGPLDSTSTSTEWFQHDKKSSSYDV</sequence>
<comment type="subcellular location">
    <subcellularLocation>
        <location evidence="1">Membrane</location>
        <topology evidence="1">Single-pass type I membrane protein</topology>
    </subcellularLocation>
</comment>
<dbReference type="InterPro" id="IPR000719">
    <property type="entry name" value="Prot_kinase_dom"/>
</dbReference>
<evidence type="ECO:0000256" key="4">
    <source>
        <dbReference type="ARBA" id="ARBA00022692"/>
    </source>
</evidence>
<feature type="region of interest" description="Disordered" evidence="15">
    <location>
        <begin position="78"/>
        <end position="101"/>
    </location>
</feature>
<dbReference type="GO" id="GO:0007166">
    <property type="term" value="P:cell surface receptor signaling pathway"/>
    <property type="evidence" value="ECO:0007669"/>
    <property type="project" value="InterPro"/>
</dbReference>
<dbReference type="GO" id="GO:0004674">
    <property type="term" value="F:protein serine/threonine kinase activity"/>
    <property type="evidence" value="ECO:0007669"/>
    <property type="project" value="UniProtKB-KW"/>
</dbReference>
<dbReference type="SUPFAM" id="SSF56112">
    <property type="entry name" value="Protein kinase-like (PK-like)"/>
    <property type="match status" value="1"/>
</dbReference>
<comment type="catalytic activity">
    <reaction evidence="14">
        <text>L-threonyl-[protein] + ATP = O-phospho-L-threonyl-[protein] + ADP + H(+)</text>
        <dbReference type="Rhea" id="RHEA:46608"/>
        <dbReference type="Rhea" id="RHEA-COMP:11060"/>
        <dbReference type="Rhea" id="RHEA-COMP:11605"/>
        <dbReference type="ChEBI" id="CHEBI:15378"/>
        <dbReference type="ChEBI" id="CHEBI:30013"/>
        <dbReference type="ChEBI" id="CHEBI:30616"/>
        <dbReference type="ChEBI" id="CHEBI:61977"/>
        <dbReference type="ChEBI" id="CHEBI:456216"/>
    </reaction>
</comment>
<accession>A0A438C1P8</accession>
<dbReference type="PROSITE" id="PS50880">
    <property type="entry name" value="TOPRIM"/>
    <property type="match status" value="1"/>
</dbReference>
<evidence type="ECO:0000256" key="13">
    <source>
        <dbReference type="ARBA" id="ARBA00047558"/>
    </source>
</evidence>
<dbReference type="Gene3D" id="1.10.510.10">
    <property type="entry name" value="Transferase(Phosphotransferase) domain 1"/>
    <property type="match status" value="1"/>
</dbReference>
<dbReference type="SMART" id="SM00220">
    <property type="entry name" value="S_TKc"/>
    <property type="match status" value="1"/>
</dbReference>
<dbReference type="EMBL" id="QGNW01002581">
    <property type="protein sequence ID" value="RVW17157.1"/>
    <property type="molecule type" value="Genomic_DNA"/>
</dbReference>
<evidence type="ECO:0000256" key="1">
    <source>
        <dbReference type="ARBA" id="ARBA00004479"/>
    </source>
</evidence>
<keyword evidence="9 16" id="KW-1133">Transmembrane helix</keyword>
<dbReference type="Pfam" id="PF01751">
    <property type="entry name" value="Toprim"/>
    <property type="match status" value="1"/>
</dbReference>
<feature type="compositionally biased region" description="Polar residues" evidence="15">
    <location>
        <begin position="1082"/>
        <end position="1091"/>
    </location>
</feature>
<organism evidence="19 20">
    <name type="scientific">Vitis vinifera</name>
    <name type="common">Grape</name>
    <dbReference type="NCBI Taxonomy" id="29760"/>
    <lineage>
        <taxon>Eukaryota</taxon>
        <taxon>Viridiplantae</taxon>
        <taxon>Streptophyta</taxon>
        <taxon>Embryophyta</taxon>
        <taxon>Tracheophyta</taxon>
        <taxon>Spermatophyta</taxon>
        <taxon>Magnoliopsida</taxon>
        <taxon>eudicotyledons</taxon>
        <taxon>Gunneridae</taxon>
        <taxon>Pentapetalae</taxon>
        <taxon>rosids</taxon>
        <taxon>Vitales</taxon>
        <taxon>Vitaceae</taxon>
        <taxon>Viteae</taxon>
        <taxon>Vitis</taxon>
    </lineage>
</organism>
<keyword evidence="7 19" id="KW-0418">Kinase</keyword>
<evidence type="ECO:0000259" key="18">
    <source>
        <dbReference type="PROSITE" id="PS50880"/>
    </source>
</evidence>
<evidence type="ECO:0000256" key="6">
    <source>
        <dbReference type="ARBA" id="ARBA00022741"/>
    </source>
</evidence>
<evidence type="ECO:0000259" key="17">
    <source>
        <dbReference type="PROSITE" id="PS50011"/>
    </source>
</evidence>
<evidence type="ECO:0000256" key="8">
    <source>
        <dbReference type="ARBA" id="ARBA00022840"/>
    </source>
</evidence>
<comment type="caution">
    <text evidence="19">The sequence shown here is derived from an EMBL/GenBank/DDBJ whole genome shotgun (WGS) entry which is preliminary data.</text>
</comment>
<protein>
    <submittedName>
        <fullName evidence="19">Wall-associated receptor kinase-like 8</fullName>
    </submittedName>
</protein>
<dbReference type="AlphaFoldDB" id="A0A438C1P8"/>
<keyword evidence="10 16" id="KW-0472">Membrane</keyword>
<dbReference type="SMART" id="SM00493">
    <property type="entry name" value="TOPRIM"/>
    <property type="match status" value="1"/>
</dbReference>
<dbReference type="CDD" id="cd14066">
    <property type="entry name" value="STKc_IRAK"/>
    <property type="match status" value="1"/>
</dbReference>
<dbReference type="Gene3D" id="3.40.50.1460">
    <property type="match status" value="1"/>
</dbReference>
<comment type="catalytic activity">
    <reaction evidence="13">
        <text>L-seryl-[protein] + ATP = O-phospho-L-seryl-[protein] + ADP + H(+)</text>
        <dbReference type="Rhea" id="RHEA:17989"/>
        <dbReference type="Rhea" id="RHEA-COMP:9863"/>
        <dbReference type="Rhea" id="RHEA-COMP:11604"/>
        <dbReference type="ChEBI" id="CHEBI:15378"/>
        <dbReference type="ChEBI" id="CHEBI:29999"/>
        <dbReference type="ChEBI" id="CHEBI:30616"/>
        <dbReference type="ChEBI" id="CHEBI:83421"/>
        <dbReference type="ChEBI" id="CHEBI:456216"/>
    </reaction>
</comment>
<evidence type="ECO:0000256" key="15">
    <source>
        <dbReference type="SAM" id="MobiDB-lite"/>
    </source>
</evidence>
<keyword evidence="19" id="KW-0675">Receptor</keyword>
<reference evidence="19 20" key="1">
    <citation type="journal article" date="2018" name="PLoS Genet.">
        <title>Population sequencing reveals clonal diversity and ancestral inbreeding in the grapevine cultivar Chardonnay.</title>
        <authorList>
            <person name="Roach M.J."/>
            <person name="Johnson D.L."/>
            <person name="Bohlmann J."/>
            <person name="van Vuuren H.J."/>
            <person name="Jones S.J."/>
            <person name="Pretorius I.S."/>
            <person name="Schmidt S.A."/>
            <person name="Borneman A.R."/>
        </authorList>
    </citation>
    <scope>NUCLEOTIDE SEQUENCE [LARGE SCALE GENOMIC DNA]</scope>
    <source>
        <strain evidence="20">cv. Chardonnay</strain>
        <tissue evidence="19">Leaf</tissue>
    </source>
</reference>
<feature type="transmembrane region" description="Helical" evidence="16">
    <location>
        <begin position="706"/>
        <end position="731"/>
    </location>
</feature>
<dbReference type="PANTHER" id="PTHR27005">
    <property type="entry name" value="WALL-ASSOCIATED RECEPTOR KINASE-LIKE 21"/>
    <property type="match status" value="1"/>
</dbReference>
<keyword evidence="5" id="KW-0732">Signal</keyword>
<dbReference type="GO" id="GO:0030247">
    <property type="term" value="F:polysaccharide binding"/>
    <property type="evidence" value="ECO:0007669"/>
    <property type="project" value="InterPro"/>
</dbReference>
<evidence type="ECO:0000313" key="19">
    <source>
        <dbReference type="EMBL" id="RVW17157.1"/>
    </source>
</evidence>